<dbReference type="EMBL" id="CAJNBJ010000017">
    <property type="protein sequence ID" value="CAE6776902.1"/>
    <property type="molecule type" value="Genomic_DNA"/>
</dbReference>
<evidence type="ECO:0000313" key="4">
    <source>
        <dbReference type="Proteomes" id="UP000675880"/>
    </source>
</evidence>
<evidence type="ECO:0000259" key="2">
    <source>
        <dbReference type="PROSITE" id="PS51832"/>
    </source>
</evidence>
<dbReference type="SUPFAM" id="SSF109604">
    <property type="entry name" value="HD-domain/PDEase-like"/>
    <property type="match status" value="1"/>
</dbReference>
<dbReference type="Proteomes" id="UP000675880">
    <property type="component" value="Unassembled WGS sequence"/>
</dbReference>
<comment type="caution">
    <text evidence="3">The sequence shown here is derived from an EMBL/GenBank/DDBJ whole genome shotgun (WGS) entry which is preliminary data.</text>
</comment>
<feature type="region of interest" description="Disordered" evidence="1">
    <location>
        <begin position="64"/>
        <end position="101"/>
    </location>
</feature>
<dbReference type="PANTHER" id="PTHR43155">
    <property type="entry name" value="CYCLIC DI-GMP PHOSPHODIESTERASE PA4108-RELATED"/>
    <property type="match status" value="1"/>
</dbReference>
<dbReference type="PROSITE" id="PS51832">
    <property type="entry name" value="HD_GYP"/>
    <property type="match status" value="1"/>
</dbReference>
<sequence length="417" mass="45453">MDSTKRIPIDQLTVGMFIAGLDQPWYRTPFLLHKWLLSNPDDIVQLKRHGIQIVTIDTKRGLDVGAAPAPAPEAPAVQEEPTPGPAEVADPPAGGKPSPAAASAAVYRQAMEAVDRVFRDIEAGQPPKATALKPVVRDLLKQIIEQPEAMMIQFCLDKMRRFDGTLANHGMDVCVLTLILAVENGCTESDMEALGLSALLHDIGFVRLPRNLYRKTTALTEQEQALMRQHPQLAASVLSQGDRVPETVTKIIAEHHEFQDGTGFPKLVKAGAVSPLTQLMALADTYDDLVTTRYGRPPLLPHDAIRQLFVLGAKGRYDKTLVEVAIKVLGVYPLGSLIKLNTNESAVVIGLNHEDRLRPRVRIIKGVDGEGQQPVDIDLQNQPADQPARSILRALDPGTEQIDLPQYLDLAVGGAPL</sequence>
<dbReference type="SMART" id="SM00471">
    <property type="entry name" value="HDc"/>
    <property type="match status" value="1"/>
</dbReference>
<feature type="domain" description="HD-GYP" evidence="2">
    <location>
        <begin position="144"/>
        <end position="341"/>
    </location>
</feature>
<reference evidence="3 4" key="1">
    <citation type="submission" date="2021-02" db="EMBL/GenBank/DDBJ databases">
        <authorList>
            <person name="Han P."/>
        </authorList>
    </citation>
    <scope>NUCLEOTIDE SEQUENCE [LARGE SCALE GENOMIC DNA]</scope>
    <source>
        <strain evidence="3">Candidatus Nitrospira sp. ZN2</strain>
    </source>
</reference>
<dbReference type="InterPro" id="IPR037522">
    <property type="entry name" value="HD_GYP_dom"/>
</dbReference>
<dbReference type="Pfam" id="PF13487">
    <property type="entry name" value="HD_5"/>
    <property type="match status" value="1"/>
</dbReference>
<dbReference type="InterPro" id="IPR003607">
    <property type="entry name" value="HD/PDEase_dom"/>
</dbReference>
<gene>
    <name evidence="3" type="ORF">NSPZN2_40562</name>
</gene>
<protein>
    <submittedName>
        <fullName evidence="3">HD-GYP domain-containing protein</fullName>
    </submittedName>
</protein>
<proteinExistence type="predicted"/>
<dbReference type="InterPro" id="IPR021812">
    <property type="entry name" value="DUF3391"/>
</dbReference>
<dbReference type="PANTHER" id="PTHR43155:SF2">
    <property type="entry name" value="CYCLIC DI-GMP PHOSPHODIESTERASE PA4108"/>
    <property type="match status" value="1"/>
</dbReference>
<feature type="compositionally biased region" description="Low complexity" evidence="1">
    <location>
        <begin position="89"/>
        <end position="101"/>
    </location>
</feature>
<dbReference type="Gene3D" id="1.10.3210.10">
    <property type="entry name" value="Hypothetical protein af1432"/>
    <property type="match status" value="1"/>
</dbReference>
<evidence type="ECO:0000256" key="1">
    <source>
        <dbReference type="SAM" id="MobiDB-lite"/>
    </source>
</evidence>
<accession>A0ABM8RX84</accession>
<keyword evidence="4" id="KW-1185">Reference proteome</keyword>
<dbReference type="Pfam" id="PF11871">
    <property type="entry name" value="DUF3391"/>
    <property type="match status" value="1"/>
</dbReference>
<name>A0ABM8RX84_9BACT</name>
<organism evidence="3 4">
    <name type="scientific">Nitrospira defluvii</name>
    <dbReference type="NCBI Taxonomy" id="330214"/>
    <lineage>
        <taxon>Bacteria</taxon>
        <taxon>Pseudomonadati</taxon>
        <taxon>Nitrospirota</taxon>
        <taxon>Nitrospiria</taxon>
        <taxon>Nitrospirales</taxon>
        <taxon>Nitrospiraceae</taxon>
        <taxon>Nitrospira</taxon>
    </lineage>
</organism>
<dbReference type="RefSeq" id="WP_213043365.1">
    <property type="nucleotide sequence ID" value="NZ_CAJNBJ010000017.1"/>
</dbReference>
<evidence type="ECO:0000313" key="3">
    <source>
        <dbReference type="EMBL" id="CAE6776902.1"/>
    </source>
</evidence>
<dbReference type="CDD" id="cd00077">
    <property type="entry name" value="HDc"/>
    <property type="match status" value="1"/>
</dbReference>